<protein>
    <submittedName>
        <fullName evidence="2">Glycoside hydrolase family 172 protein</fullName>
    </submittedName>
</protein>
<reference evidence="3" key="1">
    <citation type="journal article" date="2019" name="Int. J. Syst. Evol. Microbiol.">
        <title>The Global Catalogue of Microorganisms (GCM) 10K type strain sequencing project: providing services to taxonomists for standard genome sequencing and annotation.</title>
        <authorList>
            <consortium name="The Broad Institute Genomics Platform"/>
            <consortium name="The Broad Institute Genome Sequencing Center for Infectious Disease"/>
            <person name="Wu L."/>
            <person name="Ma J."/>
        </authorList>
    </citation>
    <scope>NUCLEOTIDE SEQUENCE [LARGE SCALE GENOMIC DNA]</scope>
    <source>
        <strain evidence="3">CGMCC 4.1782</strain>
    </source>
</reference>
<dbReference type="Gene3D" id="2.60.120.260">
    <property type="entry name" value="Galactose-binding domain-like"/>
    <property type="match status" value="1"/>
</dbReference>
<feature type="chain" id="PRO_5046480048" evidence="1">
    <location>
        <begin position="20"/>
        <end position="686"/>
    </location>
</feature>
<dbReference type="GO" id="GO:0016787">
    <property type="term" value="F:hydrolase activity"/>
    <property type="evidence" value="ECO:0007669"/>
    <property type="project" value="UniProtKB-KW"/>
</dbReference>
<accession>A0ABW5CZK0</accession>
<keyword evidence="1" id="KW-0732">Signal</keyword>
<organism evidence="2 3">
    <name type="scientific">Pontibacter ruber</name>
    <dbReference type="NCBI Taxonomy" id="1343895"/>
    <lineage>
        <taxon>Bacteria</taxon>
        <taxon>Pseudomonadati</taxon>
        <taxon>Bacteroidota</taxon>
        <taxon>Cytophagia</taxon>
        <taxon>Cytophagales</taxon>
        <taxon>Hymenobacteraceae</taxon>
        <taxon>Pontibacter</taxon>
    </lineage>
</organism>
<gene>
    <name evidence="2" type="ORF">ACFSKP_14590</name>
</gene>
<keyword evidence="2" id="KW-0378">Hydrolase</keyword>
<dbReference type="InterPro" id="IPR021345">
    <property type="entry name" value="DUF2961"/>
</dbReference>
<dbReference type="Gene3D" id="2.60.120.1390">
    <property type="match status" value="2"/>
</dbReference>
<comment type="caution">
    <text evidence="2">The sequence shown here is derived from an EMBL/GenBank/DDBJ whole genome shotgun (WGS) entry which is preliminary data.</text>
</comment>
<dbReference type="Pfam" id="PF11175">
    <property type="entry name" value="DUF2961"/>
    <property type="match status" value="2"/>
</dbReference>
<sequence>MKQLLLLTCLLVLSTNLFGQGNQVRYAELVNRLTDLKALAVSPAAGEGSAMWSSYDRRSKVDANGKFIFWDANNDGLSPQYIRKEGKNMVLAEMEGPGAIVRMWSASPGKGHVKIYIDGQKTPVVDLPFIKYFDTTSIPAFGYPQLVYETAARGFNNYVPIPYQKSCKIVAEPEWGQYYHFNYISFPKGTKLETFTSKLSSENKAALAKVNRFFDDQLEELPYTVKEAETRKLSESIPAGETKTIKIKGRKAIYALKASLMVEDKNRLDEALRKLVLQIRWDDEKEPAVWSPIGDFFGSAPGYNLYKTLPMGMTEEAMYSYWYMPFEQSATIDLINNFDQPVQLYLTLGLEELSGKEANLSRFHAKWHHNLEPIADTARWPDWTVLETEGRGRFLGMSLLVWNPKGGSNKQYGGEGSWWWGEGDEKFFVDGEKFPSTFGTGTEDYFGYAWCIPNYFTRAFHSQNHTEGNMGYQSLNRWQIIDNVPFQKSFNAYLEKYFPDKWPTQYAVTAYWYLDKGGKDSIKPTPVAELYGFENRFEAYRMPGVIEGESMKVEKNTGGWENTDWFVDEQLFDQVSGHKVLIWHGEPKKESRLSAAFNIDQPGKYKLALQVIKSPDGGKFQAAVNGQAVKQELNFKSEVKPGKAETIELGTFDLKQGKQVLEFSWIPSKSGQNLMIDFIDLEAVQQ</sequence>
<feature type="signal peptide" evidence="1">
    <location>
        <begin position="1"/>
        <end position="19"/>
    </location>
</feature>
<name>A0ABW5CZK0_9BACT</name>
<dbReference type="Proteomes" id="UP001597374">
    <property type="component" value="Unassembled WGS sequence"/>
</dbReference>
<dbReference type="EMBL" id="JBHUIM010000002">
    <property type="protein sequence ID" value="MFD2247493.1"/>
    <property type="molecule type" value="Genomic_DNA"/>
</dbReference>
<proteinExistence type="predicted"/>
<dbReference type="RefSeq" id="WP_250430426.1">
    <property type="nucleotide sequence ID" value="NZ_JALPRR010000003.1"/>
</dbReference>
<keyword evidence="3" id="KW-1185">Reference proteome</keyword>
<evidence type="ECO:0000256" key="1">
    <source>
        <dbReference type="SAM" id="SignalP"/>
    </source>
</evidence>
<evidence type="ECO:0000313" key="2">
    <source>
        <dbReference type="EMBL" id="MFD2247493.1"/>
    </source>
</evidence>
<evidence type="ECO:0000313" key="3">
    <source>
        <dbReference type="Proteomes" id="UP001597374"/>
    </source>
</evidence>